<dbReference type="EMBL" id="LHPG02000006">
    <property type="protein sequence ID" value="PRW57975.1"/>
    <property type="molecule type" value="Genomic_DNA"/>
</dbReference>
<dbReference type="AlphaFoldDB" id="A0A2P6TV80"/>
<reference evidence="2 3" key="1">
    <citation type="journal article" date="2018" name="Plant J.">
        <title>Genome sequences of Chlorella sorokiniana UTEX 1602 and Micractinium conductrix SAG 241.80: implications to maltose excretion by a green alga.</title>
        <authorList>
            <person name="Arriola M.B."/>
            <person name="Velmurugan N."/>
            <person name="Zhang Y."/>
            <person name="Plunkett M.H."/>
            <person name="Hondzo H."/>
            <person name="Barney B.M."/>
        </authorList>
    </citation>
    <scope>NUCLEOTIDE SEQUENCE [LARGE SCALE GENOMIC DNA]</scope>
    <source>
        <strain evidence="3">UTEX 1602</strain>
    </source>
</reference>
<evidence type="ECO:0000313" key="2">
    <source>
        <dbReference type="EMBL" id="PRW57975.1"/>
    </source>
</evidence>
<feature type="region of interest" description="Disordered" evidence="1">
    <location>
        <begin position="101"/>
        <end position="194"/>
    </location>
</feature>
<name>A0A2P6TV80_CHLSO</name>
<accession>A0A2P6TV80</accession>
<comment type="caution">
    <text evidence="2">The sequence shown here is derived from an EMBL/GenBank/DDBJ whole genome shotgun (WGS) entry which is preliminary data.</text>
</comment>
<organism evidence="2 3">
    <name type="scientific">Chlorella sorokiniana</name>
    <name type="common">Freshwater green alga</name>
    <dbReference type="NCBI Taxonomy" id="3076"/>
    <lineage>
        <taxon>Eukaryota</taxon>
        <taxon>Viridiplantae</taxon>
        <taxon>Chlorophyta</taxon>
        <taxon>core chlorophytes</taxon>
        <taxon>Trebouxiophyceae</taxon>
        <taxon>Chlorellales</taxon>
        <taxon>Chlorellaceae</taxon>
        <taxon>Chlorella clade</taxon>
        <taxon>Chlorella</taxon>
    </lineage>
</organism>
<dbReference type="Proteomes" id="UP000239899">
    <property type="component" value="Unassembled WGS sequence"/>
</dbReference>
<proteinExistence type="predicted"/>
<evidence type="ECO:0000313" key="3">
    <source>
        <dbReference type="Proteomes" id="UP000239899"/>
    </source>
</evidence>
<feature type="compositionally biased region" description="Low complexity" evidence="1">
    <location>
        <begin position="101"/>
        <end position="112"/>
    </location>
</feature>
<protein>
    <submittedName>
        <fullName evidence="2">Collagen alpha-4(VI) chain-like</fullName>
    </submittedName>
</protein>
<evidence type="ECO:0000256" key="1">
    <source>
        <dbReference type="SAM" id="MobiDB-lite"/>
    </source>
</evidence>
<feature type="region of interest" description="Disordered" evidence="1">
    <location>
        <begin position="1"/>
        <end position="70"/>
    </location>
</feature>
<keyword evidence="3" id="KW-1185">Reference proteome</keyword>
<sequence>MPDPTPPLHVTLSPLLAAAAPPEHPSASAPGVGAETPPGDAIGQRSQRIVGGSSSTEEGAGGSGVEASEERAIRAHVWDPSRPMPDPTPPLQVTLPPLLAAAAPPEHPSASARGMEPDTRAVGASWQTDQRIVGGSSSAEEGAGGSGVEGSEAVPLLTGSAGQLAPGLRRRQGRGGSGADEAKANPGGPDVKSPETELVIVGSNLTTADASCLATHHLQGTDGAPYVTVNLFYRPDTKLMDVHVNNMMKPDGSKDDVNTAYLATSVFKKDKAALEPALKDIAAWHAANRKKDN</sequence>
<gene>
    <name evidence="2" type="ORF">C2E21_3661</name>
</gene>
<feature type="compositionally biased region" description="Low complexity" evidence="1">
    <location>
        <begin position="12"/>
        <end position="30"/>
    </location>
</feature>